<dbReference type="Gene3D" id="3.40.50.10170">
    <property type="match status" value="1"/>
</dbReference>
<dbReference type="SUPFAM" id="SSF82549">
    <property type="entry name" value="DAK1/DegV-like"/>
    <property type="match status" value="1"/>
</dbReference>
<dbReference type="Gene3D" id="3.30.1180.10">
    <property type="match status" value="1"/>
</dbReference>
<dbReference type="EMBL" id="LGTO01000005">
    <property type="protein sequence ID" value="KNE21677.1"/>
    <property type="molecule type" value="Genomic_DNA"/>
</dbReference>
<evidence type="ECO:0000313" key="2">
    <source>
        <dbReference type="EMBL" id="KNE21677.1"/>
    </source>
</evidence>
<dbReference type="AlphaFoldDB" id="A0A0L0QT21"/>
<dbReference type="PANTHER" id="PTHR33434">
    <property type="entry name" value="DEGV DOMAIN-CONTAINING PROTEIN DR_1986-RELATED"/>
    <property type="match status" value="1"/>
</dbReference>
<keyword evidence="1" id="KW-0446">Lipid-binding</keyword>
<dbReference type="InterPro" id="IPR003797">
    <property type="entry name" value="DegV"/>
</dbReference>
<protein>
    <submittedName>
        <fullName evidence="2">DegV family protein</fullName>
    </submittedName>
</protein>
<dbReference type="OrthoDB" id="5429275at2"/>
<comment type="caution">
    <text evidence="2">The sequence shown here is derived from an EMBL/GenBank/DDBJ whole genome shotgun (WGS) entry which is preliminary data.</text>
</comment>
<dbReference type="InterPro" id="IPR043168">
    <property type="entry name" value="DegV_C"/>
</dbReference>
<dbReference type="Proteomes" id="UP000036780">
    <property type="component" value="Unassembled WGS sequence"/>
</dbReference>
<organism evidence="2 3">
    <name type="scientific">Virgibacillus pantothenticus</name>
    <dbReference type="NCBI Taxonomy" id="1473"/>
    <lineage>
        <taxon>Bacteria</taxon>
        <taxon>Bacillati</taxon>
        <taxon>Bacillota</taxon>
        <taxon>Bacilli</taxon>
        <taxon>Bacillales</taxon>
        <taxon>Bacillaceae</taxon>
        <taxon>Virgibacillus</taxon>
    </lineage>
</organism>
<accession>A0A0L0QT21</accession>
<keyword evidence="3" id="KW-1185">Reference proteome</keyword>
<dbReference type="GeneID" id="66872531"/>
<dbReference type="NCBIfam" id="TIGR00762">
    <property type="entry name" value="DegV"/>
    <property type="match status" value="1"/>
</dbReference>
<dbReference type="PROSITE" id="PS51482">
    <property type="entry name" value="DEGV"/>
    <property type="match status" value="1"/>
</dbReference>
<dbReference type="RefSeq" id="WP_050351121.1">
    <property type="nucleotide sequence ID" value="NZ_BOSN01000010.1"/>
</dbReference>
<reference evidence="3" key="1">
    <citation type="submission" date="2015-07" db="EMBL/GenBank/DDBJ databases">
        <title>Fjat-10053 dsm26.</title>
        <authorList>
            <person name="Liu B."/>
            <person name="Wang J."/>
            <person name="Zhu Y."/>
            <person name="Liu G."/>
            <person name="Chen Q."/>
            <person name="Chen Z."/>
            <person name="Lan J."/>
            <person name="Che J."/>
            <person name="Ge C."/>
            <person name="Shi H."/>
            <person name="Pan Z."/>
            <person name="Liu X."/>
        </authorList>
    </citation>
    <scope>NUCLEOTIDE SEQUENCE [LARGE SCALE GENOMIC DNA]</scope>
    <source>
        <strain evidence="3">DSM 26</strain>
    </source>
</reference>
<dbReference type="PANTHER" id="PTHR33434:SF2">
    <property type="entry name" value="FATTY ACID-BINDING PROTEIN TM_1468"/>
    <property type="match status" value="1"/>
</dbReference>
<evidence type="ECO:0000313" key="3">
    <source>
        <dbReference type="Proteomes" id="UP000036780"/>
    </source>
</evidence>
<evidence type="ECO:0000256" key="1">
    <source>
        <dbReference type="ARBA" id="ARBA00023121"/>
    </source>
</evidence>
<sequence length="286" mass="31883">MNIQLMTDGGADIPERLRKKADIIQVPLYLHFSDGQYKSGVDLDLPSFYKKIAETNELPRSSAPSPHDFYSAYKQIDKEVPILMLSLTKGLSSTYENAVAGMQLLLDEEPKRTIAVINTKTASCGIALLLHEAISKIEANYTFTQLVNHLEGRAEQTATLFVLKTLENLIQGGRLDKVKGKIAKTLNIKLLMRASRDGAIEVTEKVRGDKKSIRRFIDQIGELTKNVEDKVISLSHCNAEERAKKVLSEIREKYPFKDALIMDTGPLISTYGGEGALVISFFKHSK</sequence>
<dbReference type="PATRIC" id="fig|1473.5.peg.4782"/>
<gene>
    <name evidence="2" type="ORF">AFK71_08580</name>
</gene>
<dbReference type="InterPro" id="IPR050270">
    <property type="entry name" value="DegV_domain_contain"/>
</dbReference>
<proteinExistence type="predicted"/>
<dbReference type="GO" id="GO:0008289">
    <property type="term" value="F:lipid binding"/>
    <property type="evidence" value="ECO:0007669"/>
    <property type="project" value="UniProtKB-KW"/>
</dbReference>
<dbReference type="Pfam" id="PF02645">
    <property type="entry name" value="DegV"/>
    <property type="match status" value="1"/>
</dbReference>
<name>A0A0L0QT21_VIRPA</name>